<evidence type="ECO:0000313" key="1">
    <source>
        <dbReference type="EMBL" id="QZE15644.1"/>
    </source>
</evidence>
<reference evidence="1" key="1">
    <citation type="submission" date="2021-08" db="EMBL/GenBank/DDBJ databases">
        <title>Novel anaerobic bacterium isolated from sea squirt in East Sea, Republic of Korea.</title>
        <authorList>
            <person name="Nguyen T.H."/>
            <person name="Li Z."/>
            <person name="Lee Y.-J."/>
            <person name="Ko J."/>
            <person name="Kim S.-G."/>
        </authorList>
    </citation>
    <scope>NUCLEOTIDE SEQUENCE</scope>
    <source>
        <strain evidence="1">KCTC 25031</strain>
    </source>
</reference>
<proteinExistence type="predicted"/>
<dbReference type="EMBL" id="CP081303">
    <property type="protein sequence ID" value="QZE15644.1"/>
    <property type="molecule type" value="Genomic_DNA"/>
</dbReference>
<evidence type="ECO:0000313" key="2">
    <source>
        <dbReference type="Proteomes" id="UP000826212"/>
    </source>
</evidence>
<protein>
    <submittedName>
        <fullName evidence="1">Thiamine phosphate synthase</fullName>
    </submittedName>
</protein>
<keyword evidence="2" id="KW-1185">Reference proteome</keyword>
<name>A0AC61NIT5_9BACT</name>
<gene>
    <name evidence="1" type="ORF">K4L44_07370</name>
</gene>
<dbReference type="Proteomes" id="UP000826212">
    <property type="component" value="Chromosome"/>
</dbReference>
<organism evidence="1 2">
    <name type="scientific">Halosquirtibacter laminarini</name>
    <dbReference type="NCBI Taxonomy" id="3374600"/>
    <lineage>
        <taxon>Bacteria</taxon>
        <taxon>Pseudomonadati</taxon>
        <taxon>Bacteroidota</taxon>
        <taxon>Bacteroidia</taxon>
        <taxon>Marinilabiliales</taxon>
        <taxon>Prolixibacteraceae</taxon>
        <taxon>Halosquirtibacter</taxon>
    </lineage>
</organism>
<accession>A0AC61NIT5</accession>
<sequence length="195" mass="22376">MKWTVISPAQWLENEKELYAFLFSLGIDFIRIRKPNHRACDMNNFLTTIPKEIHHKCIVHHPECNMDPFPNIGIHRSQPQPNDLNNGRILSSNLHFIHELSKVTACDQVLVSPIFDSISKTNYHSQWNASTLSFIKEHNQIDWIALGGIAIGREQELLDMGFKHAALMGALWSNTIIGKDIHYGELKLRLKDILS</sequence>